<protein>
    <submittedName>
        <fullName evidence="1">Uncharacterized protein</fullName>
    </submittedName>
</protein>
<proteinExistence type="predicted"/>
<dbReference type="Proteomes" id="UP000470875">
    <property type="component" value="Unassembled WGS sequence"/>
</dbReference>
<dbReference type="AlphaFoldDB" id="A0A6N7WAM0"/>
<dbReference type="EMBL" id="VULO01000038">
    <property type="protein sequence ID" value="MSS85502.1"/>
    <property type="molecule type" value="Genomic_DNA"/>
</dbReference>
<keyword evidence="2" id="KW-1185">Reference proteome</keyword>
<name>A0A6N7WAM0_9ACTO</name>
<accession>A0A6N7WAM0</accession>
<reference evidence="1 2" key="1">
    <citation type="submission" date="2019-08" db="EMBL/GenBank/DDBJ databases">
        <title>In-depth cultivation of the pig gut microbiome towards novel bacterial diversity and tailored functional studies.</title>
        <authorList>
            <person name="Wylensek D."/>
            <person name="Hitch T.C.A."/>
            <person name="Clavel T."/>
        </authorList>
    </citation>
    <scope>NUCLEOTIDE SEQUENCE [LARGE SCALE GENOMIC DNA]</scope>
    <source>
        <strain evidence="1 2">WB03_NA08</strain>
    </source>
</reference>
<evidence type="ECO:0000313" key="1">
    <source>
        <dbReference type="EMBL" id="MSS85502.1"/>
    </source>
</evidence>
<feature type="non-terminal residue" evidence="1">
    <location>
        <position position="1"/>
    </location>
</feature>
<comment type="caution">
    <text evidence="1">The sequence shown here is derived from an EMBL/GenBank/DDBJ whole genome shotgun (WGS) entry which is preliminary data.</text>
</comment>
<evidence type="ECO:0000313" key="2">
    <source>
        <dbReference type="Proteomes" id="UP000470875"/>
    </source>
</evidence>
<sequence>ALKCLYLTVRSLDPTGRGQVRWTMRWKPALNAFAIPPPKKREAPPLSPTAGQTRKTITKIGELVRFLGRDTHLVS</sequence>
<organism evidence="1 2">
    <name type="scientific">Scrofimicrobium canadense</name>
    <dbReference type="NCBI Taxonomy" id="2652290"/>
    <lineage>
        <taxon>Bacteria</taxon>
        <taxon>Bacillati</taxon>
        <taxon>Actinomycetota</taxon>
        <taxon>Actinomycetes</taxon>
        <taxon>Actinomycetales</taxon>
        <taxon>Actinomycetaceae</taxon>
        <taxon>Scrofimicrobium</taxon>
    </lineage>
</organism>
<gene>
    <name evidence="1" type="ORF">FYJ24_12325</name>
</gene>